<dbReference type="EMBL" id="FPIW01000013">
    <property type="protein sequence ID" value="SFW37173.1"/>
    <property type="molecule type" value="Genomic_DNA"/>
</dbReference>
<evidence type="ECO:0000313" key="2">
    <source>
        <dbReference type="Proteomes" id="UP000182680"/>
    </source>
</evidence>
<sequence length="102" mass="11263">MVTVRFVPNKEFPARCHSVEKRNFRQNHAVLRCAGLSCRVSTCKLFHRYNALIGHDVDQLARNHHHLADSQPGCVALHRAVCKGGFFHGGLVGPGGDVHRAA</sequence>
<name>A0AA94HS12_DESDE</name>
<organism evidence="1 2">
    <name type="scientific">Desulfovibrio desulfuricans</name>
    <dbReference type="NCBI Taxonomy" id="876"/>
    <lineage>
        <taxon>Bacteria</taxon>
        <taxon>Pseudomonadati</taxon>
        <taxon>Thermodesulfobacteriota</taxon>
        <taxon>Desulfovibrionia</taxon>
        <taxon>Desulfovibrionales</taxon>
        <taxon>Desulfovibrionaceae</taxon>
        <taxon>Desulfovibrio</taxon>
    </lineage>
</organism>
<comment type="caution">
    <text evidence="1">The sequence shown here is derived from an EMBL/GenBank/DDBJ whole genome shotgun (WGS) entry which is preliminary data.</text>
</comment>
<evidence type="ECO:0000313" key="1">
    <source>
        <dbReference type="EMBL" id="SFW37173.1"/>
    </source>
</evidence>
<gene>
    <name evidence="1" type="ORF">SAMN02910291_01041</name>
</gene>
<accession>A0AA94HS12</accession>
<dbReference type="AlphaFoldDB" id="A0AA94HS12"/>
<dbReference type="Proteomes" id="UP000182680">
    <property type="component" value="Unassembled WGS sequence"/>
</dbReference>
<proteinExistence type="predicted"/>
<reference evidence="2" key="1">
    <citation type="submission" date="2016-11" db="EMBL/GenBank/DDBJ databases">
        <authorList>
            <person name="Jaros S."/>
            <person name="Januszkiewicz K."/>
            <person name="Wedrychowicz H."/>
        </authorList>
    </citation>
    <scope>NUCLEOTIDE SEQUENCE [LARGE SCALE GENOMIC DNA]</scope>
    <source>
        <strain evidence="2">DSM 7057</strain>
    </source>
</reference>
<protein>
    <submittedName>
        <fullName evidence="1">Uncharacterized protein</fullName>
    </submittedName>
</protein>